<gene>
    <name evidence="3" type="ORF">DFH07DRAFT_263526</name>
</gene>
<organism evidence="3 4">
    <name type="scientific">Mycena maculata</name>
    <dbReference type="NCBI Taxonomy" id="230809"/>
    <lineage>
        <taxon>Eukaryota</taxon>
        <taxon>Fungi</taxon>
        <taxon>Dikarya</taxon>
        <taxon>Basidiomycota</taxon>
        <taxon>Agaricomycotina</taxon>
        <taxon>Agaricomycetes</taxon>
        <taxon>Agaricomycetidae</taxon>
        <taxon>Agaricales</taxon>
        <taxon>Marasmiineae</taxon>
        <taxon>Mycenaceae</taxon>
        <taxon>Mycena</taxon>
    </lineage>
</organism>
<feature type="region of interest" description="Disordered" evidence="1">
    <location>
        <begin position="127"/>
        <end position="173"/>
    </location>
</feature>
<evidence type="ECO:0000256" key="2">
    <source>
        <dbReference type="SAM" id="Phobius"/>
    </source>
</evidence>
<dbReference type="AlphaFoldDB" id="A0AAD7MMI6"/>
<keyword evidence="2" id="KW-0472">Membrane</keyword>
<proteinExistence type="predicted"/>
<name>A0AAD7MMI6_9AGAR</name>
<feature type="compositionally biased region" description="Low complexity" evidence="1">
    <location>
        <begin position="127"/>
        <end position="168"/>
    </location>
</feature>
<keyword evidence="2" id="KW-1133">Transmembrane helix</keyword>
<keyword evidence="4" id="KW-1185">Reference proteome</keyword>
<evidence type="ECO:0000256" key="1">
    <source>
        <dbReference type="SAM" id="MobiDB-lite"/>
    </source>
</evidence>
<keyword evidence="2" id="KW-0812">Transmembrane</keyword>
<evidence type="ECO:0000313" key="3">
    <source>
        <dbReference type="EMBL" id="KAJ7724445.1"/>
    </source>
</evidence>
<protein>
    <submittedName>
        <fullName evidence="3">Uncharacterized protein</fullName>
    </submittedName>
</protein>
<reference evidence="3" key="1">
    <citation type="submission" date="2023-03" db="EMBL/GenBank/DDBJ databases">
        <title>Massive genome expansion in bonnet fungi (Mycena s.s.) driven by repeated elements and novel gene families across ecological guilds.</title>
        <authorList>
            <consortium name="Lawrence Berkeley National Laboratory"/>
            <person name="Harder C.B."/>
            <person name="Miyauchi S."/>
            <person name="Viragh M."/>
            <person name="Kuo A."/>
            <person name="Thoen E."/>
            <person name="Andreopoulos B."/>
            <person name="Lu D."/>
            <person name="Skrede I."/>
            <person name="Drula E."/>
            <person name="Henrissat B."/>
            <person name="Morin E."/>
            <person name="Kohler A."/>
            <person name="Barry K."/>
            <person name="LaButti K."/>
            <person name="Morin E."/>
            <person name="Salamov A."/>
            <person name="Lipzen A."/>
            <person name="Mereny Z."/>
            <person name="Hegedus B."/>
            <person name="Baldrian P."/>
            <person name="Stursova M."/>
            <person name="Weitz H."/>
            <person name="Taylor A."/>
            <person name="Grigoriev I.V."/>
            <person name="Nagy L.G."/>
            <person name="Martin F."/>
            <person name="Kauserud H."/>
        </authorList>
    </citation>
    <scope>NUCLEOTIDE SEQUENCE</scope>
    <source>
        <strain evidence="3">CBHHK188m</strain>
    </source>
</reference>
<sequence>MIPRDACSWADNSAFLGPCNLNSSAICDGSKDCICSTVSYLLAAACDACVDPPSTLKYGGQGQYAADNQCPFAPPSTVIPSPMGNLTLPSWVVAMASATPTAMTFDLAAATSIAAFISASSTFPPLPSSSGSSPTASQTGTVSSTSTLSGYNSATSSAGPASTPSPLTNPVGASSKTNSHVGAIVGGIVGAVLILALVSAGVWYTRRRRRRSHIAPSAAYKAALRAGSPMPTYQPVHHESPKNSTDELRTDRVPSPWPAVSIQSESRFHEDM</sequence>
<dbReference type="EMBL" id="JARJLG010000238">
    <property type="protein sequence ID" value="KAJ7724445.1"/>
    <property type="molecule type" value="Genomic_DNA"/>
</dbReference>
<evidence type="ECO:0000313" key="4">
    <source>
        <dbReference type="Proteomes" id="UP001215280"/>
    </source>
</evidence>
<dbReference type="Proteomes" id="UP001215280">
    <property type="component" value="Unassembled WGS sequence"/>
</dbReference>
<comment type="caution">
    <text evidence="3">The sequence shown here is derived from an EMBL/GenBank/DDBJ whole genome shotgun (WGS) entry which is preliminary data.</text>
</comment>
<feature type="transmembrane region" description="Helical" evidence="2">
    <location>
        <begin position="181"/>
        <end position="204"/>
    </location>
</feature>
<feature type="region of interest" description="Disordered" evidence="1">
    <location>
        <begin position="231"/>
        <end position="272"/>
    </location>
</feature>
<accession>A0AAD7MMI6</accession>
<feature type="compositionally biased region" description="Basic and acidic residues" evidence="1">
    <location>
        <begin position="236"/>
        <end position="252"/>
    </location>
</feature>